<reference evidence="1" key="1">
    <citation type="submission" date="2021-02" db="EMBL/GenBank/DDBJ databases">
        <authorList>
            <person name="Dougan E. K."/>
            <person name="Rhodes N."/>
            <person name="Thang M."/>
            <person name="Chan C."/>
        </authorList>
    </citation>
    <scope>NUCLEOTIDE SEQUENCE</scope>
</reference>
<name>A0A812UZW3_9DINO</name>
<protein>
    <recommendedName>
        <fullName evidence="3">Phytanoyl-CoA dioxygenase</fullName>
    </recommendedName>
</protein>
<dbReference type="PANTHER" id="PTHR31630:SF6">
    <property type="entry name" value="PHYTANOYL-COA DIOXYGENASE-RELATED"/>
    <property type="match status" value="1"/>
</dbReference>
<dbReference type="InterPro" id="IPR008775">
    <property type="entry name" value="Phytyl_CoA_dOase-like"/>
</dbReference>
<organism evidence="1 2">
    <name type="scientific">Symbiodinium necroappetens</name>
    <dbReference type="NCBI Taxonomy" id="1628268"/>
    <lineage>
        <taxon>Eukaryota</taxon>
        <taxon>Sar</taxon>
        <taxon>Alveolata</taxon>
        <taxon>Dinophyceae</taxon>
        <taxon>Suessiales</taxon>
        <taxon>Symbiodiniaceae</taxon>
        <taxon>Symbiodinium</taxon>
    </lineage>
</organism>
<dbReference type="OrthoDB" id="2328924at2759"/>
<comment type="caution">
    <text evidence="1">The sequence shown here is derived from an EMBL/GenBank/DDBJ whole genome shotgun (WGS) entry which is preliminary data.</text>
</comment>
<gene>
    <name evidence="1" type="ORF">SNEC2469_LOCUS17356</name>
</gene>
<dbReference type="Proteomes" id="UP000601435">
    <property type="component" value="Unassembled WGS sequence"/>
</dbReference>
<sequence length="427" mass="48894">MAARSCLQGLLRLLAPSALEDPKERRRRAWGEAQQKAKDFLRDWLQAHPGEEVPESVFLACEASLKRRFADLGAENLKLSFVRYSFQDLLKTEGPPERVRSPGEWEALFPRYPALEDGYLRSFEPEESLAIREALEKYGFCVVRVLSKEECESSVAAMFEEINLLRGRKGVEGPAVTVEDPSTWFDKNWPSSCKFLLDDVALHKQAFANRCSRKIYRAFSGIWQEEKLHVSVDKWGVARGAKDRPRWRVGLKPHWDVNPWQCQRDMEAGIDPGYQGLVALRDHDLETGCHLTLPGCRGFLKQWCLERRLEKVSSSSKSFRASEEDPILRYMQPVPLRQGEMVIWSCAQLHGSTHNSSSKMRLAQYIRMFPAPRAGCKANYDEKDNFSCTRVLQKCLKTGQLTWSELDDLQVDPLGRELLGVDLLRTT</sequence>
<dbReference type="SUPFAM" id="SSF51197">
    <property type="entry name" value="Clavaminate synthase-like"/>
    <property type="match status" value="1"/>
</dbReference>
<evidence type="ECO:0000313" key="2">
    <source>
        <dbReference type="Proteomes" id="UP000601435"/>
    </source>
</evidence>
<dbReference type="AlphaFoldDB" id="A0A812UZW3"/>
<evidence type="ECO:0000313" key="1">
    <source>
        <dbReference type="EMBL" id="CAE7609639.1"/>
    </source>
</evidence>
<proteinExistence type="predicted"/>
<keyword evidence="2" id="KW-1185">Reference proteome</keyword>
<dbReference type="Pfam" id="PF05721">
    <property type="entry name" value="PhyH"/>
    <property type="match status" value="1"/>
</dbReference>
<evidence type="ECO:0008006" key="3">
    <source>
        <dbReference type="Google" id="ProtNLM"/>
    </source>
</evidence>
<dbReference type="PANTHER" id="PTHR31630">
    <property type="entry name" value="PHYTANOYL-COA DIOXYGENASE-RELATED-RELATED"/>
    <property type="match status" value="1"/>
</dbReference>
<accession>A0A812UZW3</accession>
<dbReference type="EMBL" id="CAJNJA010028696">
    <property type="protein sequence ID" value="CAE7609639.1"/>
    <property type="molecule type" value="Genomic_DNA"/>
</dbReference>
<dbReference type="Gene3D" id="2.60.120.620">
    <property type="entry name" value="q2cbj1_9rhob like domain"/>
    <property type="match status" value="1"/>
</dbReference>